<feature type="transmembrane region" description="Helical" evidence="1">
    <location>
        <begin position="236"/>
        <end position="252"/>
    </location>
</feature>
<dbReference type="Proteomes" id="UP000030832">
    <property type="component" value="Unassembled WGS sequence"/>
</dbReference>
<name>A0A0B0I737_9BACI</name>
<keyword evidence="3" id="KW-1185">Reference proteome</keyword>
<comment type="caution">
    <text evidence="2">The sequence shown here is derived from an EMBL/GenBank/DDBJ whole genome shotgun (WGS) entry which is preliminary data.</text>
</comment>
<feature type="transmembrane region" description="Helical" evidence="1">
    <location>
        <begin position="35"/>
        <end position="54"/>
    </location>
</feature>
<feature type="transmembrane region" description="Helical" evidence="1">
    <location>
        <begin position="414"/>
        <end position="429"/>
    </location>
</feature>
<dbReference type="STRING" id="333138.LQ50_22300"/>
<gene>
    <name evidence="2" type="ORF">LQ50_22300</name>
</gene>
<feature type="transmembrane region" description="Helical" evidence="1">
    <location>
        <begin position="103"/>
        <end position="123"/>
    </location>
</feature>
<feature type="transmembrane region" description="Helical" evidence="1">
    <location>
        <begin position="264"/>
        <end position="286"/>
    </location>
</feature>
<evidence type="ECO:0000313" key="2">
    <source>
        <dbReference type="EMBL" id="KHF38263.1"/>
    </source>
</evidence>
<keyword evidence="1" id="KW-1133">Transmembrane helix</keyword>
<feature type="transmembrane region" description="Helical" evidence="1">
    <location>
        <begin position="144"/>
        <end position="164"/>
    </location>
</feature>
<dbReference type="OrthoDB" id="2085807at2"/>
<dbReference type="RefSeq" id="WP_034633195.1">
    <property type="nucleotide sequence ID" value="NZ_JRJU01000045.1"/>
</dbReference>
<proteinExistence type="predicted"/>
<organism evidence="2 3">
    <name type="scientific">Halalkalibacter okhensis</name>
    <dbReference type="NCBI Taxonomy" id="333138"/>
    <lineage>
        <taxon>Bacteria</taxon>
        <taxon>Bacillati</taxon>
        <taxon>Bacillota</taxon>
        <taxon>Bacilli</taxon>
        <taxon>Bacillales</taxon>
        <taxon>Bacillaceae</taxon>
        <taxon>Halalkalibacter</taxon>
    </lineage>
</organism>
<sequence>MKSLYSNVLKYYFYICVLILSVMYVFISTDYTNNDIMVIVTFLINGAIIFFNISRSNKLGYSLNDMVWIFMLVFMFVAPFIQYTNNHFPWWDQSLLNDEILLITNYYIMIFISIYTIVRYIVIKTHNEHQRKSIKFGEIQNIKLILNLSFFISIVVSVYIINNIGLINIFSRGTASMNLSQTEMLIVSKSLRAFPFITLLLHIMYKHKYGIIYNKFQFIIISILFLLTHFPTGLPRYQIATVYIALLIVIFKEFKNKYILKISILVGLLVVFPFMGMFRSIGIMLISNQVSLIPNPLEDFLKSDYDAYSMIARSLLYVENEGITFGQQLLGAFLFFIPRSIWPEKPIGSGAMMAQEFNWPFTNVSCPFIGEAYLNFGIIGIVVFAVSLAIILGKFDTIYQHELKNTMNISVLKIYYPVLIGFLFFLLRGDMLSSFAYMIGYFLPLAFLYFLDKIFISMKRPLVRK</sequence>
<protein>
    <recommendedName>
        <fullName evidence="4">Oligosaccharide repeat unit polymerase</fullName>
    </recommendedName>
</protein>
<evidence type="ECO:0008006" key="4">
    <source>
        <dbReference type="Google" id="ProtNLM"/>
    </source>
</evidence>
<evidence type="ECO:0000313" key="3">
    <source>
        <dbReference type="Proteomes" id="UP000030832"/>
    </source>
</evidence>
<feature type="transmembrane region" description="Helical" evidence="1">
    <location>
        <begin position="212"/>
        <end position="230"/>
    </location>
</feature>
<dbReference type="AlphaFoldDB" id="A0A0B0I737"/>
<feature type="transmembrane region" description="Helical" evidence="1">
    <location>
        <begin position="12"/>
        <end position="29"/>
    </location>
</feature>
<evidence type="ECO:0000256" key="1">
    <source>
        <dbReference type="SAM" id="Phobius"/>
    </source>
</evidence>
<feature type="transmembrane region" description="Helical" evidence="1">
    <location>
        <begin position="372"/>
        <end position="393"/>
    </location>
</feature>
<keyword evidence="1" id="KW-0812">Transmembrane</keyword>
<dbReference type="eggNOG" id="ENOG502ZBP5">
    <property type="taxonomic scope" value="Bacteria"/>
</dbReference>
<reference evidence="2 3" key="1">
    <citation type="submission" date="2014-09" db="EMBL/GenBank/DDBJ databases">
        <title>Genome sequencing and annotation of Bacillus Okhensis strain Kh10-101T.</title>
        <authorList>
            <person name="Prakash J.S."/>
        </authorList>
    </citation>
    <scope>NUCLEOTIDE SEQUENCE [LARGE SCALE GENOMIC DNA]</scope>
    <source>
        <strain evidence="3">Kh10-101T</strain>
    </source>
</reference>
<feature type="transmembrane region" description="Helical" evidence="1">
    <location>
        <begin position="184"/>
        <end position="205"/>
    </location>
</feature>
<accession>A0A0B0I737</accession>
<dbReference type="NCBIfam" id="TIGR04370">
    <property type="entry name" value="glyco_rpt_poly"/>
    <property type="match status" value="1"/>
</dbReference>
<dbReference type="EMBL" id="JRJU01000045">
    <property type="protein sequence ID" value="KHF38263.1"/>
    <property type="molecule type" value="Genomic_DNA"/>
</dbReference>
<feature type="transmembrane region" description="Helical" evidence="1">
    <location>
        <begin position="66"/>
        <end position="83"/>
    </location>
</feature>
<keyword evidence="1" id="KW-0472">Membrane</keyword>
<feature type="transmembrane region" description="Helical" evidence="1">
    <location>
        <begin position="435"/>
        <end position="456"/>
    </location>
</feature>